<dbReference type="AlphaFoldDB" id="A0AAV0D747"/>
<dbReference type="Proteomes" id="UP001152523">
    <property type="component" value="Unassembled WGS sequence"/>
</dbReference>
<protein>
    <submittedName>
        <fullName evidence="1">Uncharacterized protein</fullName>
    </submittedName>
</protein>
<keyword evidence="2" id="KW-1185">Reference proteome</keyword>
<accession>A0AAV0D747</accession>
<gene>
    <name evidence="1" type="ORF">CEPIT_LOCUS11691</name>
</gene>
<proteinExistence type="predicted"/>
<comment type="caution">
    <text evidence="1">The sequence shown here is derived from an EMBL/GenBank/DDBJ whole genome shotgun (WGS) entry which is preliminary data.</text>
</comment>
<dbReference type="EMBL" id="CAMAPF010000068">
    <property type="protein sequence ID" value="CAH9091305.1"/>
    <property type="molecule type" value="Genomic_DNA"/>
</dbReference>
<name>A0AAV0D747_9ASTE</name>
<organism evidence="1 2">
    <name type="scientific">Cuscuta epithymum</name>
    <dbReference type="NCBI Taxonomy" id="186058"/>
    <lineage>
        <taxon>Eukaryota</taxon>
        <taxon>Viridiplantae</taxon>
        <taxon>Streptophyta</taxon>
        <taxon>Embryophyta</taxon>
        <taxon>Tracheophyta</taxon>
        <taxon>Spermatophyta</taxon>
        <taxon>Magnoliopsida</taxon>
        <taxon>eudicotyledons</taxon>
        <taxon>Gunneridae</taxon>
        <taxon>Pentapetalae</taxon>
        <taxon>asterids</taxon>
        <taxon>lamiids</taxon>
        <taxon>Solanales</taxon>
        <taxon>Convolvulaceae</taxon>
        <taxon>Cuscuteae</taxon>
        <taxon>Cuscuta</taxon>
        <taxon>Cuscuta subgen. Cuscuta</taxon>
    </lineage>
</organism>
<evidence type="ECO:0000313" key="2">
    <source>
        <dbReference type="Proteomes" id="UP001152523"/>
    </source>
</evidence>
<sequence length="64" mass="7040">MDDSGNVRLRQHGATTATWFHSGDVVRLRRSGANPFSGFSNLLEIKKEIFLVEAAKISNHGISV</sequence>
<evidence type="ECO:0000313" key="1">
    <source>
        <dbReference type="EMBL" id="CAH9091305.1"/>
    </source>
</evidence>
<reference evidence="1" key="1">
    <citation type="submission" date="2022-07" db="EMBL/GenBank/DDBJ databases">
        <authorList>
            <person name="Macas J."/>
            <person name="Novak P."/>
            <person name="Neumann P."/>
        </authorList>
    </citation>
    <scope>NUCLEOTIDE SEQUENCE</scope>
</reference>